<evidence type="ECO:0000256" key="1">
    <source>
        <dbReference type="SAM" id="SignalP"/>
    </source>
</evidence>
<protein>
    <submittedName>
        <fullName evidence="2">Uncharacterized protein</fullName>
    </submittedName>
</protein>
<dbReference type="Proteomes" id="UP000325672">
    <property type="component" value="Unassembled WGS sequence"/>
</dbReference>
<evidence type="ECO:0000313" key="3">
    <source>
        <dbReference type="Proteomes" id="UP000325672"/>
    </source>
</evidence>
<keyword evidence="3" id="KW-1185">Reference proteome</keyword>
<dbReference type="GeneID" id="43641713"/>
<dbReference type="EMBL" id="ML743589">
    <property type="protein sequence ID" value="KAE8135881.1"/>
    <property type="molecule type" value="Genomic_DNA"/>
</dbReference>
<evidence type="ECO:0000313" key="2">
    <source>
        <dbReference type="EMBL" id="KAE8135881.1"/>
    </source>
</evidence>
<gene>
    <name evidence="2" type="ORF">BDV38DRAFT_272528</name>
</gene>
<name>A0A5N6SQ68_ASPPS</name>
<proteinExistence type="predicted"/>
<sequence>MKSNIPHWLSLCVAALAVLCIAKPVQQKPLVSVDVIVKKDKVPGHNNAIYDTVPKEDQLLDIEFLEIAPTPIVADRVFFVYLRGDLSESKKKKLGLFDIVLIDATLSVSASVIYPDGSYMEPRSLTIPLKTISINDAAHLIIRDSNGIQVDYLSSSGRNDILLDFQIPAMFLKSGMWTFKVDGRLGDKDNLCLFAMSLTQWLDGGL</sequence>
<feature type="chain" id="PRO_5025018974" evidence="1">
    <location>
        <begin position="28"/>
        <end position="206"/>
    </location>
</feature>
<keyword evidence="1" id="KW-0732">Signal</keyword>
<dbReference type="AlphaFoldDB" id="A0A5N6SQ68"/>
<accession>A0A5N6SQ68</accession>
<dbReference type="OrthoDB" id="5422698at2759"/>
<organism evidence="2 3">
    <name type="scientific">Aspergillus pseudotamarii</name>
    <dbReference type="NCBI Taxonomy" id="132259"/>
    <lineage>
        <taxon>Eukaryota</taxon>
        <taxon>Fungi</taxon>
        <taxon>Dikarya</taxon>
        <taxon>Ascomycota</taxon>
        <taxon>Pezizomycotina</taxon>
        <taxon>Eurotiomycetes</taxon>
        <taxon>Eurotiomycetidae</taxon>
        <taxon>Eurotiales</taxon>
        <taxon>Aspergillaceae</taxon>
        <taxon>Aspergillus</taxon>
        <taxon>Aspergillus subgen. Circumdati</taxon>
    </lineage>
</organism>
<dbReference type="RefSeq" id="XP_031911944.1">
    <property type="nucleotide sequence ID" value="XM_032057503.1"/>
</dbReference>
<reference evidence="2 3" key="1">
    <citation type="submission" date="2019-04" db="EMBL/GenBank/DDBJ databases">
        <title>Friends and foes A comparative genomics study of 23 Aspergillus species from section Flavi.</title>
        <authorList>
            <consortium name="DOE Joint Genome Institute"/>
            <person name="Kjaerbolling I."/>
            <person name="Vesth T."/>
            <person name="Frisvad J.C."/>
            <person name="Nybo J.L."/>
            <person name="Theobald S."/>
            <person name="Kildgaard S."/>
            <person name="Isbrandt T."/>
            <person name="Kuo A."/>
            <person name="Sato A."/>
            <person name="Lyhne E.K."/>
            <person name="Kogle M.E."/>
            <person name="Wiebenga A."/>
            <person name="Kun R.S."/>
            <person name="Lubbers R.J."/>
            <person name="Makela M.R."/>
            <person name="Barry K."/>
            <person name="Chovatia M."/>
            <person name="Clum A."/>
            <person name="Daum C."/>
            <person name="Haridas S."/>
            <person name="He G."/>
            <person name="LaButti K."/>
            <person name="Lipzen A."/>
            <person name="Mondo S."/>
            <person name="Riley R."/>
            <person name="Salamov A."/>
            <person name="Simmons B.A."/>
            <person name="Magnuson J.K."/>
            <person name="Henrissat B."/>
            <person name="Mortensen U.H."/>
            <person name="Larsen T.O."/>
            <person name="Devries R.P."/>
            <person name="Grigoriev I.V."/>
            <person name="Machida M."/>
            <person name="Baker S.E."/>
            <person name="Andersen M.R."/>
        </authorList>
    </citation>
    <scope>NUCLEOTIDE SEQUENCE [LARGE SCALE GENOMIC DNA]</scope>
    <source>
        <strain evidence="2 3">CBS 117625</strain>
    </source>
</reference>
<feature type="signal peptide" evidence="1">
    <location>
        <begin position="1"/>
        <end position="27"/>
    </location>
</feature>